<evidence type="ECO:0000256" key="10">
    <source>
        <dbReference type="RuleBase" id="RU367145"/>
    </source>
</evidence>
<dbReference type="PANTHER" id="PTHR10707">
    <property type="entry name" value="CYTOCHROME C OXIDASE SUBUNIT IV"/>
    <property type="match status" value="1"/>
</dbReference>
<name>A0ABQ9ECZ6_TEGGR</name>
<comment type="pathway">
    <text evidence="10">Energy metabolism; oxidative phosphorylation.</text>
</comment>
<gene>
    <name evidence="11" type="ORF">KUTeg_019584</name>
</gene>
<comment type="caution">
    <text evidence="11">The sequence shown here is derived from an EMBL/GenBank/DDBJ whole genome shotgun (WGS) entry which is preliminary data.</text>
</comment>
<dbReference type="Gene3D" id="1.10.442.10">
    <property type="entry name" value="Cytochrome c oxidase subunit IV"/>
    <property type="match status" value="1"/>
</dbReference>
<evidence type="ECO:0000313" key="12">
    <source>
        <dbReference type="Proteomes" id="UP001217089"/>
    </source>
</evidence>
<accession>A0ABQ9ECZ6</accession>
<keyword evidence="12" id="KW-1185">Reference proteome</keyword>
<dbReference type="CDD" id="cd00922">
    <property type="entry name" value="Cyt_c_Oxidase_IV"/>
    <property type="match status" value="1"/>
</dbReference>
<dbReference type="PANTHER" id="PTHR10707:SF10">
    <property type="entry name" value="CYTOCHROME C OXIDASE SUBUNIT 4"/>
    <property type="match status" value="1"/>
</dbReference>
<dbReference type="Proteomes" id="UP001217089">
    <property type="component" value="Unassembled WGS sequence"/>
</dbReference>
<evidence type="ECO:0000256" key="8">
    <source>
        <dbReference type="ARBA" id="ARBA00023128"/>
    </source>
</evidence>
<evidence type="ECO:0000313" key="11">
    <source>
        <dbReference type="EMBL" id="KAJ8303188.1"/>
    </source>
</evidence>
<comment type="function">
    <text evidence="10">Component of the cytochrome c oxidase, the last enzyme in the mitochondrial electron transport chain which drives oxidative phosphorylation.</text>
</comment>
<comment type="subunit">
    <text evidence="10">Component of the cytochrome c oxidase (complex IV, CIV), a multisubunit enzyme composed of 14 subunits.</text>
</comment>
<keyword evidence="7" id="KW-0560">Oxidoreductase</keyword>
<evidence type="ECO:0000256" key="2">
    <source>
        <dbReference type="ARBA" id="ARBA00008135"/>
    </source>
</evidence>
<evidence type="ECO:0000256" key="9">
    <source>
        <dbReference type="ARBA" id="ARBA00023136"/>
    </source>
</evidence>
<reference evidence="11 12" key="1">
    <citation type="submission" date="2022-12" db="EMBL/GenBank/DDBJ databases">
        <title>Chromosome-level genome of Tegillarca granosa.</title>
        <authorList>
            <person name="Kim J."/>
        </authorList>
    </citation>
    <scope>NUCLEOTIDE SEQUENCE [LARGE SCALE GENOMIC DNA]</scope>
    <source>
        <strain evidence="11">Teg-2019</strain>
        <tissue evidence="11">Adductor muscle</tissue>
    </source>
</reference>
<sequence length="210" mass="24892">MSLQLLRVSGNIPKLQVRFLSTTSKLKGAVALDRAQKDGEDVVIDKVDNSKIKPEWFPKIGNRRIVGYGLNGQACYSDRPDFPYPAVEFREPTPEIMELREKEKGDWKNLSIDEIKQLYRSRYCQTFAEFSASTGEWKEEWAFFMWGILLTLFMEWYLVNYVYPPLPRTTNKEWQLETINASIEKRQRAIEGFGYLPRRIWDYEKDEWKK</sequence>
<keyword evidence="8 10" id="KW-0496">Mitochondrion</keyword>
<dbReference type="Pfam" id="PF02936">
    <property type="entry name" value="COX4"/>
    <property type="match status" value="1"/>
</dbReference>
<dbReference type="PRINTS" id="PR01873">
    <property type="entry name" value="CYTCOXIDASE4"/>
</dbReference>
<dbReference type="InterPro" id="IPR013288">
    <property type="entry name" value="Cyt_c_oxidase_su4"/>
</dbReference>
<keyword evidence="9 10" id="KW-0472">Membrane</keyword>
<dbReference type="EMBL" id="JARBDR010000917">
    <property type="protein sequence ID" value="KAJ8303188.1"/>
    <property type="molecule type" value="Genomic_DNA"/>
</dbReference>
<evidence type="ECO:0000256" key="6">
    <source>
        <dbReference type="ARBA" id="ARBA00022989"/>
    </source>
</evidence>
<dbReference type="SUPFAM" id="SSF81406">
    <property type="entry name" value="Mitochondrial cytochrome c oxidase subunit IV"/>
    <property type="match status" value="1"/>
</dbReference>
<feature type="transmembrane region" description="Helical" evidence="10">
    <location>
        <begin position="141"/>
        <end position="159"/>
    </location>
</feature>
<protein>
    <recommendedName>
        <fullName evidence="10">Cytochrome c oxidase subunit 4</fullName>
    </recommendedName>
</protein>
<proteinExistence type="inferred from homology"/>
<keyword evidence="5" id="KW-0809">Transit peptide</keyword>
<keyword evidence="3 10" id="KW-0812">Transmembrane</keyword>
<evidence type="ECO:0000256" key="3">
    <source>
        <dbReference type="ARBA" id="ARBA00022692"/>
    </source>
</evidence>
<comment type="subcellular location">
    <subcellularLocation>
        <location evidence="1 10">Mitochondrion inner membrane</location>
        <topology evidence="1 10">Single-pass membrane protein</topology>
    </subcellularLocation>
</comment>
<dbReference type="InterPro" id="IPR004203">
    <property type="entry name" value="Cyt_c_oxidase_su4_fam"/>
</dbReference>
<organism evidence="11 12">
    <name type="scientific">Tegillarca granosa</name>
    <name type="common">Malaysian cockle</name>
    <name type="synonym">Anadara granosa</name>
    <dbReference type="NCBI Taxonomy" id="220873"/>
    <lineage>
        <taxon>Eukaryota</taxon>
        <taxon>Metazoa</taxon>
        <taxon>Spiralia</taxon>
        <taxon>Lophotrochozoa</taxon>
        <taxon>Mollusca</taxon>
        <taxon>Bivalvia</taxon>
        <taxon>Autobranchia</taxon>
        <taxon>Pteriomorphia</taxon>
        <taxon>Arcoida</taxon>
        <taxon>Arcoidea</taxon>
        <taxon>Arcidae</taxon>
        <taxon>Tegillarca</taxon>
    </lineage>
</organism>
<evidence type="ECO:0000256" key="4">
    <source>
        <dbReference type="ARBA" id="ARBA00022792"/>
    </source>
</evidence>
<keyword evidence="4 10" id="KW-0999">Mitochondrion inner membrane</keyword>
<dbReference type="InterPro" id="IPR036639">
    <property type="entry name" value="Cyt_c_oxidase_su4_sf"/>
</dbReference>
<evidence type="ECO:0000256" key="7">
    <source>
        <dbReference type="ARBA" id="ARBA00023002"/>
    </source>
</evidence>
<evidence type="ECO:0000256" key="5">
    <source>
        <dbReference type="ARBA" id="ARBA00022946"/>
    </source>
</evidence>
<evidence type="ECO:0000256" key="1">
    <source>
        <dbReference type="ARBA" id="ARBA00004434"/>
    </source>
</evidence>
<comment type="similarity">
    <text evidence="2 10">Belongs to the cytochrome c oxidase IV family.</text>
</comment>
<keyword evidence="6 10" id="KW-1133">Transmembrane helix</keyword>